<reference evidence="1" key="1">
    <citation type="journal article" date="2023" name="Science">
        <title>Genome structures resolve the early diversification of teleost fishes.</title>
        <authorList>
            <person name="Parey E."/>
            <person name="Louis A."/>
            <person name="Montfort J."/>
            <person name="Bouchez O."/>
            <person name="Roques C."/>
            <person name="Iampietro C."/>
            <person name="Lluch J."/>
            <person name="Castinel A."/>
            <person name="Donnadieu C."/>
            <person name="Desvignes T."/>
            <person name="Floi Bucao C."/>
            <person name="Jouanno E."/>
            <person name="Wen M."/>
            <person name="Mejri S."/>
            <person name="Dirks R."/>
            <person name="Jansen H."/>
            <person name="Henkel C."/>
            <person name="Chen W.J."/>
            <person name="Zahm M."/>
            <person name="Cabau C."/>
            <person name="Klopp C."/>
            <person name="Thompson A.W."/>
            <person name="Robinson-Rechavi M."/>
            <person name="Braasch I."/>
            <person name="Lecointre G."/>
            <person name="Bobe J."/>
            <person name="Postlethwait J.H."/>
            <person name="Berthelot C."/>
            <person name="Roest Crollius H."/>
            <person name="Guiguen Y."/>
        </authorList>
    </citation>
    <scope>NUCLEOTIDE SEQUENCE</scope>
    <source>
        <strain evidence="1">NC1722</strain>
    </source>
</reference>
<organism evidence="1 2">
    <name type="scientific">Aldrovandia affinis</name>
    <dbReference type="NCBI Taxonomy" id="143900"/>
    <lineage>
        <taxon>Eukaryota</taxon>
        <taxon>Metazoa</taxon>
        <taxon>Chordata</taxon>
        <taxon>Craniata</taxon>
        <taxon>Vertebrata</taxon>
        <taxon>Euteleostomi</taxon>
        <taxon>Actinopterygii</taxon>
        <taxon>Neopterygii</taxon>
        <taxon>Teleostei</taxon>
        <taxon>Notacanthiformes</taxon>
        <taxon>Halosauridae</taxon>
        <taxon>Aldrovandia</taxon>
    </lineage>
</organism>
<name>A0AAD7S8E4_9TELE</name>
<proteinExistence type="predicted"/>
<gene>
    <name evidence="1" type="ORF">AAFF_G00435540</name>
</gene>
<evidence type="ECO:0000313" key="2">
    <source>
        <dbReference type="Proteomes" id="UP001221898"/>
    </source>
</evidence>
<evidence type="ECO:0000313" key="1">
    <source>
        <dbReference type="EMBL" id="KAJ8397865.1"/>
    </source>
</evidence>
<dbReference type="EMBL" id="JAINUG010000095">
    <property type="protein sequence ID" value="KAJ8397865.1"/>
    <property type="molecule type" value="Genomic_DNA"/>
</dbReference>
<comment type="caution">
    <text evidence="1">The sequence shown here is derived from an EMBL/GenBank/DDBJ whole genome shotgun (WGS) entry which is preliminary data.</text>
</comment>
<sequence>MLPVTRPCQQRRRETGPRSGIAEFGLVWGICRWSKPQRRFPPIKGFCSLPALGERTAGVARLKRTVFTAARVLPGSPEPRFIQSVTDLAAPPSPVALASLGHGHRFCETRRF</sequence>
<keyword evidence="2" id="KW-1185">Reference proteome</keyword>
<dbReference type="Proteomes" id="UP001221898">
    <property type="component" value="Unassembled WGS sequence"/>
</dbReference>
<protein>
    <submittedName>
        <fullName evidence="1">Uncharacterized protein</fullName>
    </submittedName>
</protein>
<dbReference type="AlphaFoldDB" id="A0AAD7S8E4"/>
<accession>A0AAD7S8E4</accession>